<gene>
    <name evidence="1" type="ORF">G9Q37_11480</name>
</gene>
<dbReference type="EMBL" id="CP049989">
    <property type="protein sequence ID" value="QIM52722.1"/>
    <property type="molecule type" value="Genomic_DNA"/>
</dbReference>
<organism evidence="1 2">
    <name type="scientific">Hydrogenophaga crocea</name>
    <dbReference type="NCBI Taxonomy" id="2716225"/>
    <lineage>
        <taxon>Bacteria</taxon>
        <taxon>Pseudomonadati</taxon>
        <taxon>Pseudomonadota</taxon>
        <taxon>Betaproteobacteria</taxon>
        <taxon>Burkholderiales</taxon>
        <taxon>Comamonadaceae</taxon>
        <taxon>Hydrogenophaga</taxon>
    </lineage>
</organism>
<keyword evidence="2" id="KW-1185">Reference proteome</keyword>
<name>A0A6G8IHP9_9BURK</name>
<reference evidence="1 2" key="1">
    <citation type="submission" date="2020-03" db="EMBL/GenBank/DDBJ databases">
        <title>Hydrogenophaga sp. nov. isolated from cyanobacterial mat.</title>
        <authorList>
            <person name="Thorat V."/>
            <person name="Kirdat K."/>
            <person name="Tiwarekar B."/>
            <person name="Costa E.D."/>
            <person name="Yadav A."/>
        </authorList>
    </citation>
    <scope>NUCLEOTIDE SEQUENCE [LARGE SCALE GENOMIC DNA]</scope>
    <source>
        <strain evidence="1 2">BA0156</strain>
    </source>
</reference>
<dbReference type="KEGG" id="hcz:G9Q37_11480"/>
<evidence type="ECO:0000313" key="2">
    <source>
        <dbReference type="Proteomes" id="UP000503162"/>
    </source>
</evidence>
<proteinExistence type="predicted"/>
<protein>
    <submittedName>
        <fullName evidence="1">Uncharacterized protein</fullName>
    </submittedName>
</protein>
<dbReference type="RefSeq" id="WP_166227324.1">
    <property type="nucleotide sequence ID" value="NZ_CP049989.1"/>
</dbReference>
<evidence type="ECO:0000313" key="1">
    <source>
        <dbReference type="EMBL" id="QIM52722.1"/>
    </source>
</evidence>
<accession>A0A6G8IHP9</accession>
<sequence>MPSISFSHFVARAAQGGALRLSKKPGGIRLAVYKGNIAARVADRLRGLSASGRANADLRKQLLNATKRAYGYTVVAAVEQRLGGYRSPTLSARKILDLASYAHQVAVDQVFSEAGPVNVFSVLDGRLAELFRGEARHNMVQALRAPEDAFRASVKAALQDALKPWFDNNEDLSDEVLERALASALMTAAEQHDRLLPALQNRVAVNFTGLVDATIGSLGCSFQLAAKRKDELAQPSNGLRASVLAGFAKLVQRRFLAEAPAEVTTDWLDTTLLSAFRTAFYAQAMQQPTLLGSVLRSPVIAFGPHTRSLAAEMAQGMLPPRGCSPEALKRFAQEALSVALDLWDRREAIHHVQPAVTGQQQAALLLKTIMETRAHELLDGTDKARLSTFTDKVNQATRQRLSA</sequence>
<dbReference type="Proteomes" id="UP000503162">
    <property type="component" value="Chromosome"/>
</dbReference>
<dbReference type="AlphaFoldDB" id="A0A6G8IHP9"/>